<dbReference type="AlphaFoldDB" id="A0A1Y1V6Z8"/>
<feature type="compositionally biased region" description="Polar residues" evidence="1">
    <location>
        <begin position="229"/>
        <end position="250"/>
    </location>
</feature>
<accession>A0A1Y1V6Z8</accession>
<dbReference type="Proteomes" id="UP000193719">
    <property type="component" value="Unassembled WGS sequence"/>
</dbReference>
<evidence type="ECO:0000313" key="4">
    <source>
        <dbReference type="Proteomes" id="UP000193719"/>
    </source>
</evidence>
<feature type="region of interest" description="Disordered" evidence="1">
    <location>
        <begin position="118"/>
        <end position="271"/>
    </location>
</feature>
<keyword evidence="4" id="KW-1185">Reference proteome</keyword>
<dbReference type="OrthoDB" id="2156022at2759"/>
<evidence type="ECO:0000256" key="1">
    <source>
        <dbReference type="SAM" id="MobiDB-lite"/>
    </source>
</evidence>
<dbReference type="EMBL" id="MCFH01000030">
    <property type="protein sequence ID" value="ORX47547.1"/>
    <property type="molecule type" value="Genomic_DNA"/>
</dbReference>
<evidence type="ECO:0000259" key="2">
    <source>
        <dbReference type="Pfam" id="PF14916"/>
    </source>
</evidence>
<feature type="compositionally biased region" description="Polar residues" evidence="1">
    <location>
        <begin position="174"/>
        <end position="186"/>
    </location>
</feature>
<feature type="compositionally biased region" description="Low complexity" evidence="1">
    <location>
        <begin position="164"/>
        <end position="173"/>
    </location>
</feature>
<evidence type="ECO:0000313" key="3">
    <source>
        <dbReference type="EMBL" id="ORX47547.1"/>
    </source>
</evidence>
<dbReference type="Pfam" id="PF14916">
    <property type="entry name" value="CCDC92"/>
    <property type="match status" value="1"/>
</dbReference>
<proteinExistence type="predicted"/>
<gene>
    <name evidence="3" type="ORF">BCR36DRAFT_355535</name>
</gene>
<feature type="compositionally biased region" description="Low complexity" evidence="1">
    <location>
        <begin position="187"/>
        <end position="208"/>
    </location>
</feature>
<feature type="domain" description="CCDC92/74 N-terminal" evidence="2">
    <location>
        <begin position="319"/>
        <end position="355"/>
    </location>
</feature>
<organism evidence="3 4">
    <name type="scientific">Piromyces finnis</name>
    <dbReference type="NCBI Taxonomy" id="1754191"/>
    <lineage>
        <taxon>Eukaryota</taxon>
        <taxon>Fungi</taxon>
        <taxon>Fungi incertae sedis</taxon>
        <taxon>Chytridiomycota</taxon>
        <taxon>Chytridiomycota incertae sedis</taxon>
        <taxon>Neocallimastigomycetes</taxon>
        <taxon>Neocallimastigales</taxon>
        <taxon>Neocallimastigaceae</taxon>
        <taxon>Piromyces</taxon>
    </lineage>
</organism>
<comment type="caution">
    <text evidence="3">The sequence shown here is derived from an EMBL/GenBank/DDBJ whole genome shotgun (WGS) entry which is preliminary data.</text>
</comment>
<reference evidence="3 4" key="1">
    <citation type="submission" date="2016-08" db="EMBL/GenBank/DDBJ databases">
        <title>Genomes of anaerobic fungi encode conserved fungal cellulosomes for biomass hydrolysis.</title>
        <authorList>
            <consortium name="DOE Joint Genome Institute"/>
            <person name="Haitjema C.H."/>
            <person name="Gilmore S.P."/>
            <person name="Henske J.K."/>
            <person name="Solomon K.V."/>
            <person name="De Groot R."/>
            <person name="Kuo A."/>
            <person name="Mondo S.J."/>
            <person name="Salamov A.A."/>
            <person name="Labutti K."/>
            <person name="Zhao Z."/>
            <person name="Chiniquy J."/>
            <person name="Barry K."/>
            <person name="Brewer H.M."/>
            <person name="Purvine S.O."/>
            <person name="Wright A.T."/>
            <person name="Boxma B."/>
            <person name="Van Alen T."/>
            <person name="Hackstein J.H."/>
            <person name="Baker S.E."/>
            <person name="Grigoriev I.V."/>
            <person name="O'Malley M.A."/>
        </authorList>
    </citation>
    <scope>NUCLEOTIDE SEQUENCE [LARGE SCALE GENOMIC DNA]</scope>
    <source>
        <strain evidence="4">finn</strain>
    </source>
</reference>
<feature type="compositionally biased region" description="Polar residues" evidence="1">
    <location>
        <begin position="137"/>
        <end position="158"/>
    </location>
</feature>
<name>A0A1Y1V6Z8_9FUNG</name>
<dbReference type="InterPro" id="IPR039496">
    <property type="entry name" value="CCDC92/74_N"/>
</dbReference>
<protein>
    <recommendedName>
        <fullName evidence="2">CCDC92/74 N-terminal domain-containing protein</fullName>
    </recommendedName>
</protein>
<reference evidence="3 4" key="2">
    <citation type="submission" date="2016-08" db="EMBL/GenBank/DDBJ databases">
        <title>Pervasive Adenine N6-methylation of Active Genes in Fungi.</title>
        <authorList>
            <consortium name="DOE Joint Genome Institute"/>
            <person name="Mondo S.J."/>
            <person name="Dannebaum R.O."/>
            <person name="Kuo R.C."/>
            <person name="Labutti K."/>
            <person name="Haridas S."/>
            <person name="Kuo A."/>
            <person name="Salamov A."/>
            <person name="Ahrendt S.R."/>
            <person name="Lipzen A."/>
            <person name="Sullivan W."/>
            <person name="Andreopoulos W.B."/>
            <person name="Clum A."/>
            <person name="Lindquist E."/>
            <person name="Daum C."/>
            <person name="Ramamoorthy G.K."/>
            <person name="Gryganskyi A."/>
            <person name="Culley D."/>
            <person name="Magnuson J.K."/>
            <person name="James T.Y."/>
            <person name="O'Malley M.A."/>
            <person name="Stajich J.E."/>
            <person name="Spatafora J.W."/>
            <person name="Visel A."/>
            <person name="Grigoriev I.V."/>
        </authorList>
    </citation>
    <scope>NUCLEOTIDE SEQUENCE [LARGE SCALE GENOMIC DNA]</scope>
    <source>
        <strain evidence="4">finn</strain>
    </source>
</reference>
<sequence>MKKNITIKKNFITDNKDLESNPIKPFNKAGPESKLSDVTLNNSDIDLCQESKLVNDIYKSNSTIIFSSKNSISNIPKTLNKKISKDSIKIEEKENTNTPNKTLSEIKKEKITSSLSLTSQDTKKKLKNDRSSHLYSEKNSTSLQKIQKPSPPINSSLKSRQRISSTNTSSKNSVNPLTSTETKVTISNNNNNNDNSNNHFHSTNSSSSQHRKMNINNSLSLKENKKTSYKSSNPTRNTPPLNKTLSQNSKKSVKTDIRKNISSQSDSTNHIERYKQNDYTINRNSSQLRLKKPLIPQTENSINEKDIVLKSNEYRKAIAKINSLEKTIKQLQTQHSETLSCLHSEIERLQKACSEKTLSEAFKGTGLLTSLSENNIIHKSTNLEKVDSLNTSNDNTDQDILIQALNNIPKGMNLLPKIKKQIDDNTNIEELPSSKNNQESSDMPSLIEDVKFLNNSSNIEKIKSSNTTELNDKINNFKKKTSGNIRAHKYHVIEKPNPNTNEVEEYPKPSLSEGNLISESMGSHKQPQSFVSLSEASTAVALSSDHASFSSLMKSDTALKESKSDFINNIKTNSKLAISLNRQLPPPIPPNYSRSNKISESPRRIINLPKILQPIVKIKETKNTSINLPSLIKNKTVKK</sequence>